<reference evidence="3 4" key="1">
    <citation type="journal article" date="2008" name="Appl. Environ. Microbiol.">
        <title>Genomic insights into Mn(II) oxidation by the marine alphaproteobacterium Aurantimonas sp. strain SI85-9A1.</title>
        <authorList>
            <person name="Dick G.J."/>
            <person name="Podell S."/>
            <person name="Johnson H.A."/>
            <person name="Rivera-Espinoza Y."/>
            <person name="Bernier-Latmani R."/>
            <person name="McCarthy J.K."/>
            <person name="Torpey J.W."/>
            <person name="Clement B.G."/>
            <person name="Gaasterland T."/>
            <person name="Tebo B.M."/>
        </authorList>
    </citation>
    <scope>NUCLEOTIDE SEQUENCE [LARGE SCALE GENOMIC DNA]</scope>
    <source>
        <strain evidence="3 4">SI85-9A1</strain>
    </source>
</reference>
<dbReference type="InterPro" id="IPR017938">
    <property type="entry name" value="Riboflavin_synthase-like_b-brl"/>
</dbReference>
<dbReference type="OrthoDB" id="9814826at2"/>
<keyword evidence="4" id="KW-1185">Reference proteome</keyword>
<name>Q1YL95_AURMS</name>
<dbReference type="AlphaFoldDB" id="Q1YL95"/>
<dbReference type="InterPro" id="IPR039374">
    <property type="entry name" value="SIP_fam"/>
</dbReference>
<dbReference type="PANTHER" id="PTHR30157">
    <property type="entry name" value="FERRIC REDUCTASE, NADPH-DEPENDENT"/>
    <property type="match status" value="1"/>
</dbReference>
<dbReference type="InterPro" id="IPR013113">
    <property type="entry name" value="SIP_FAD-bd"/>
</dbReference>
<dbReference type="BioCyc" id="AURANTIMONAS:SI859A1_02652-MONOMER"/>
<organism evidence="3 4">
    <name type="scientific">Aurantimonas manganoxydans (strain ATCC BAA-1229 / DSM 21871 / SI85-9A1)</name>
    <dbReference type="NCBI Taxonomy" id="287752"/>
    <lineage>
        <taxon>Bacteria</taxon>
        <taxon>Pseudomonadati</taxon>
        <taxon>Pseudomonadota</taxon>
        <taxon>Alphaproteobacteria</taxon>
        <taxon>Hyphomicrobiales</taxon>
        <taxon>Aurantimonadaceae</taxon>
        <taxon>Aurantimonas</taxon>
    </lineage>
</organism>
<evidence type="ECO:0000313" key="4">
    <source>
        <dbReference type="Proteomes" id="UP000000321"/>
    </source>
</evidence>
<proteinExistence type="inferred from homology"/>
<dbReference type="Pfam" id="PF04954">
    <property type="entry name" value="SIP"/>
    <property type="match status" value="1"/>
</dbReference>
<feature type="domain" description="FAD-binding FR-type" evidence="2">
    <location>
        <begin position="12"/>
        <end position="116"/>
    </location>
</feature>
<dbReference type="RefSeq" id="WP_009210474.1">
    <property type="nucleotide sequence ID" value="NZ_BBWP01000002.1"/>
</dbReference>
<comment type="similarity">
    <text evidence="1">Belongs to the SIP oxidoreductase family.</text>
</comment>
<dbReference type="Gene3D" id="2.40.30.10">
    <property type="entry name" value="Translation factors"/>
    <property type="match status" value="1"/>
</dbReference>
<evidence type="ECO:0000259" key="2">
    <source>
        <dbReference type="PROSITE" id="PS51384"/>
    </source>
</evidence>
<dbReference type="InterPro" id="IPR007037">
    <property type="entry name" value="SIP_rossman_dom"/>
</dbReference>
<dbReference type="CDD" id="cd06193">
    <property type="entry name" value="siderophore_interacting"/>
    <property type="match status" value="1"/>
</dbReference>
<dbReference type="PROSITE" id="PS51384">
    <property type="entry name" value="FAD_FR"/>
    <property type="match status" value="1"/>
</dbReference>
<dbReference type="SUPFAM" id="SSF63380">
    <property type="entry name" value="Riboflavin synthase domain-like"/>
    <property type="match status" value="1"/>
</dbReference>
<dbReference type="PANTHER" id="PTHR30157:SF0">
    <property type="entry name" value="NADPH-DEPENDENT FERRIC-CHELATE REDUCTASE"/>
    <property type="match status" value="1"/>
</dbReference>
<dbReference type="InterPro" id="IPR017927">
    <property type="entry name" value="FAD-bd_FR_type"/>
</dbReference>
<sequence length="248" mass="27576">MKHEIIRVRHELRRRDLAVSRVEYPTPGMLRMTLTGEDLEGFHSPSADDHVKLFIPQPDGEPAMRDYTPRRYDPQSQSLVLDFALHDGGPATLWARSAKEGDRLQIGGPRGSSIVPHDFDWWLMVGDETALPAIGRRLEEFAPGTPVATLVAVEGPAEEQALATRAAYRPLWVHRPLAAASDPAPVLQALADLSLPEGEGFVWIAAESRVAKAVRAHVTDVWGHPKQWLKSSGYWKLGTKDSHEEFDD</sequence>
<gene>
    <name evidence="3" type="ORF">SI859A1_02652</name>
</gene>
<comment type="caution">
    <text evidence="3">The sequence shown here is derived from an EMBL/GenBank/DDBJ whole genome shotgun (WGS) entry which is preliminary data.</text>
</comment>
<evidence type="ECO:0000313" key="3">
    <source>
        <dbReference type="EMBL" id="EAS51836.1"/>
    </source>
</evidence>
<dbReference type="InterPro" id="IPR039261">
    <property type="entry name" value="FNR_nucleotide-bd"/>
</dbReference>
<dbReference type="GO" id="GO:0016491">
    <property type="term" value="F:oxidoreductase activity"/>
    <property type="evidence" value="ECO:0007669"/>
    <property type="project" value="InterPro"/>
</dbReference>
<dbReference type="EMBL" id="AAPJ01000001">
    <property type="protein sequence ID" value="EAS51836.1"/>
    <property type="molecule type" value="Genomic_DNA"/>
</dbReference>
<dbReference type="HOGENOM" id="CLU_040923_4_0_5"/>
<accession>Q1YL95</accession>
<dbReference type="Proteomes" id="UP000000321">
    <property type="component" value="Unassembled WGS sequence"/>
</dbReference>
<protein>
    <submittedName>
        <fullName evidence="3">Putative siderophore-interacting protein</fullName>
    </submittedName>
</protein>
<dbReference type="Pfam" id="PF08021">
    <property type="entry name" value="FAD_binding_9"/>
    <property type="match status" value="1"/>
</dbReference>
<dbReference type="Gene3D" id="3.40.50.80">
    <property type="entry name" value="Nucleotide-binding domain of ferredoxin-NADP reductase (FNR) module"/>
    <property type="match status" value="1"/>
</dbReference>
<evidence type="ECO:0000256" key="1">
    <source>
        <dbReference type="ARBA" id="ARBA00035644"/>
    </source>
</evidence>